<proteinExistence type="predicted"/>
<evidence type="ECO:0000313" key="1">
    <source>
        <dbReference type="EMBL" id="KAB5587593.1"/>
    </source>
</evidence>
<name>A0A5N5Q7X8_9AGAM</name>
<dbReference type="Proteomes" id="UP000383932">
    <property type="component" value="Unassembled WGS sequence"/>
</dbReference>
<dbReference type="EMBL" id="SSOP01000950">
    <property type="protein sequence ID" value="KAB5587593.1"/>
    <property type="molecule type" value="Genomic_DNA"/>
</dbReference>
<accession>A0A5N5Q7X8</accession>
<gene>
    <name evidence="1" type="ORF">CTheo_8968</name>
</gene>
<organism evidence="1 2">
    <name type="scientific">Ceratobasidium theobromae</name>
    <dbReference type="NCBI Taxonomy" id="1582974"/>
    <lineage>
        <taxon>Eukaryota</taxon>
        <taxon>Fungi</taxon>
        <taxon>Dikarya</taxon>
        <taxon>Basidiomycota</taxon>
        <taxon>Agaricomycotina</taxon>
        <taxon>Agaricomycetes</taxon>
        <taxon>Cantharellales</taxon>
        <taxon>Ceratobasidiaceae</taxon>
        <taxon>Ceratobasidium</taxon>
    </lineage>
</organism>
<protein>
    <submittedName>
        <fullName evidence="1">Uncharacterized protein</fullName>
    </submittedName>
</protein>
<dbReference type="OrthoDB" id="3315305at2759"/>
<comment type="caution">
    <text evidence="1">The sequence shown here is derived from an EMBL/GenBank/DDBJ whole genome shotgun (WGS) entry which is preliminary data.</text>
</comment>
<sequence length="380" mass="43755">MQVDHSTPDAYPFSYASGWLHYIQHSDPSELRALVSIPHPYDEAPLRRIYDAACSQFEEEHAFLDSMVYPLVWMINLMDDGSGYPIRPFHALPCETVQQYASSWGRWVAFVLRLYQRQEEGDLRYEVTMTLEQCCCAQRALDYCNNDHYALPIKRILADMAFWFWRPNNDIHFQHLAADPFDDPTVRFAALINLREDGSFEIPQKAIQNMLQVKFFMRLALLMWSRLEHEEGRATVNGTIERIACGVSRCVLAPFACICIAISCAMTDGDLTVQLPDFLWCSDYTRKIGDLIIDSREFREAGRRLAFLMSIAAGPPSRGPEFWFLRMHNPSYMLRGIQSLGSGRIVFVLYRTSADNAHPTWLLIHMLSSPPFFTLFTVPP</sequence>
<keyword evidence="2" id="KW-1185">Reference proteome</keyword>
<reference evidence="1 2" key="1">
    <citation type="journal article" date="2019" name="Fungal Biol. Biotechnol.">
        <title>Draft genome sequence of fastidious pathogen Ceratobasidium theobromae, which causes vascular-streak dieback in Theobroma cacao.</title>
        <authorList>
            <person name="Ali S.S."/>
            <person name="Asman A."/>
            <person name="Shao J."/>
            <person name="Firmansyah A.P."/>
            <person name="Susilo A.W."/>
            <person name="Rosmana A."/>
            <person name="McMahon P."/>
            <person name="Junaid M."/>
            <person name="Guest D."/>
            <person name="Kheng T.Y."/>
            <person name="Meinhardt L.W."/>
            <person name="Bailey B.A."/>
        </authorList>
    </citation>
    <scope>NUCLEOTIDE SEQUENCE [LARGE SCALE GENOMIC DNA]</scope>
    <source>
        <strain evidence="1 2">CT2</strain>
    </source>
</reference>
<evidence type="ECO:0000313" key="2">
    <source>
        <dbReference type="Proteomes" id="UP000383932"/>
    </source>
</evidence>
<dbReference type="AlphaFoldDB" id="A0A5N5Q7X8"/>